<feature type="domain" description="Integrase DNA-binding" evidence="4">
    <location>
        <begin position="2"/>
        <end position="82"/>
    </location>
</feature>
<keyword evidence="2" id="KW-0229">DNA integration</keyword>
<protein>
    <submittedName>
        <fullName evidence="6">Arm DNA-binding domain-containing protein</fullName>
    </submittedName>
</protein>
<organism evidence="6">
    <name type="scientific">Xanthomonas indica</name>
    <dbReference type="NCBI Taxonomy" id="2912242"/>
    <lineage>
        <taxon>Bacteria</taxon>
        <taxon>Pseudomonadati</taxon>
        <taxon>Pseudomonadota</taxon>
        <taxon>Gammaproteobacteria</taxon>
        <taxon>Lysobacterales</taxon>
        <taxon>Lysobacteraceae</taxon>
        <taxon>Xanthomonas</taxon>
    </lineage>
</organism>
<dbReference type="Gene3D" id="3.30.160.390">
    <property type="entry name" value="Integrase, DNA-binding domain"/>
    <property type="match status" value="1"/>
</dbReference>
<keyword evidence="6" id="KW-0238">DNA-binding</keyword>
<accession>A0AAU8I5L8</accession>
<reference evidence="5 7" key="1">
    <citation type="journal article" date="2022" name="Curr. Microbiol.">
        <title>Xanthomonas indica sp. nov., a Novel Member of Non-Pathogenic Xanthomonas Community from Healthy Rice Seeds.</title>
        <authorList>
            <person name="Rana R."/>
            <person name="Madhavan V.N."/>
            <person name="Saroha T."/>
            <person name="Bansal K."/>
            <person name="Kaur A."/>
            <person name="Sonti R.V."/>
            <person name="Patel H.K."/>
            <person name="Patil P.B."/>
        </authorList>
    </citation>
    <scope>NUCLEOTIDE SEQUENCE [LARGE SCALE GENOMIC DNA]</scope>
    <source>
        <strain evidence="5 7">PPL560</strain>
    </source>
</reference>
<dbReference type="InterPro" id="IPR050808">
    <property type="entry name" value="Phage_Integrase"/>
</dbReference>
<dbReference type="GO" id="GO:0015074">
    <property type="term" value="P:DNA integration"/>
    <property type="evidence" value="ECO:0007669"/>
    <property type="project" value="UniProtKB-KW"/>
</dbReference>
<evidence type="ECO:0000313" key="7">
    <source>
        <dbReference type="Proteomes" id="UP001430647"/>
    </source>
</evidence>
<gene>
    <name evidence="5" type="ORF">L3V74_10900</name>
    <name evidence="6" type="ORF">Q7W82_20170</name>
</gene>
<reference evidence="6" key="3">
    <citation type="submission" date="2023-08" db="EMBL/GenBank/DDBJ databases">
        <title>Complete genome sequence of Xanthomonas indica.</title>
        <authorList>
            <person name="Patil P.B."/>
            <person name="Rana R."/>
        </authorList>
    </citation>
    <scope>NUCLEOTIDE SEQUENCE</scope>
    <source>
        <strain evidence="6">PPL560</strain>
    </source>
</reference>
<dbReference type="RefSeq" id="WP_242160038.1">
    <property type="nucleotide sequence ID" value="NZ_CP131914.1"/>
</dbReference>
<dbReference type="GO" id="GO:0003677">
    <property type="term" value="F:DNA binding"/>
    <property type="evidence" value="ECO:0007669"/>
    <property type="project" value="UniProtKB-KW"/>
</dbReference>
<keyword evidence="7" id="KW-1185">Reference proteome</keyword>
<feature type="compositionally biased region" description="Basic residues" evidence="3">
    <location>
        <begin position="113"/>
        <end position="124"/>
    </location>
</feature>
<dbReference type="EMBL" id="CP131914">
    <property type="protein sequence ID" value="XCI80533.1"/>
    <property type="molecule type" value="Genomic_DNA"/>
</dbReference>
<dbReference type="Pfam" id="PF13356">
    <property type="entry name" value="Arm-DNA-bind_3"/>
    <property type="match status" value="1"/>
</dbReference>
<dbReference type="InterPro" id="IPR025166">
    <property type="entry name" value="Integrase_DNA_bind_dom"/>
</dbReference>
<dbReference type="AlphaFoldDB" id="A0AAU8I5L8"/>
<evidence type="ECO:0000313" key="6">
    <source>
        <dbReference type="EMBL" id="XCI80533.1"/>
    </source>
</evidence>
<reference evidence="5" key="2">
    <citation type="submission" date="2022-01" db="EMBL/GenBank/DDBJ databases">
        <authorList>
            <person name="Rana R."/>
            <person name="Patil P.B."/>
        </authorList>
    </citation>
    <scope>NUCLEOTIDE SEQUENCE</scope>
    <source>
        <strain evidence="5">PPL560</strain>
    </source>
</reference>
<dbReference type="Proteomes" id="UP001430647">
    <property type="component" value="Unassembled WGS sequence"/>
</dbReference>
<dbReference type="EMBL" id="JAKJPQ010000008">
    <property type="protein sequence ID" value="MCI2262052.1"/>
    <property type="molecule type" value="Genomic_DNA"/>
</dbReference>
<proteinExistence type="inferred from homology"/>
<evidence type="ECO:0000259" key="4">
    <source>
        <dbReference type="Pfam" id="PF13356"/>
    </source>
</evidence>
<dbReference type="KEGG" id="xin:Q7W82_20170"/>
<sequence length="138" mass="15323">MLTDTKLRSLEPKASPFRVADANGLCIEVRPSGAKVWRYRYRYLGKASIVTLDDYPSMSLQAARVERDRLRSLLRGGANPAHREGSGRAGGSAYRVHYCSGSTGRAQEAGTARRSRDRPSRKGPCRPNLPLCHRHRAC</sequence>
<evidence type="ECO:0000256" key="1">
    <source>
        <dbReference type="ARBA" id="ARBA00008857"/>
    </source>
</evidence>
<evidence type="ECO:0000256" key="3">
    <source>
        <dbReference type="SAM" id="MobiDB-lite"/>
    </source>
</evidence>
<feature type="region of interest" description="Disordered" evidence="3">
    <location>
        <begin position="102"/>
        <end position="128"/>
    </location>
</feature>
<evidence type="ECO:0000313" key="5">
    <source>
        <dbReference type="EMBL" id="MCI2262052.1"/>
    </source>
</evidence>
<dbReference type="PANTHER" id="PTHR30629">
    <property type="entry name" value="PROPHAGE INTEGRASE"/>
    <property type="match status" value="1"/>
</dbReference>
<evidence type="ECO:0000256" key="2">
    <source>
        <dbReference type="ARBA" id="ARBA00022908"/>
    </source>
</evidence>
<comment type="similarity">
    <text evidence="1">Belongs to the 'phage' integrase family.</text>
</comment>
<name>A0AAU8I5L8_9XANT</name>
<dbReference type="PANTHER" id="PTHR30629:SF2">
    <property type="entry name" value="PROPHAGE INTEGRASE INTS-RELATED"/>
    <property type="match status" value="1"/>
</dbReference>
<dbReference type="InterPro" id="IPR038488">
    <property type="entry name" value="Integrase_DNA-bd_sf"/>
</dbReference>